<feature type="region of interest" description="Disordered" evidence="1">
    <location>
        <begin position="155"/>
        <end position="190"/>
    </location>
</feature>
<evidence type="ECO:0000256" key="1">
    <source>
        <dbReference type="SAM" id="MobiDB-lite"/>
    </source>
</evidence>
<dbReference type="STRING" id="1328760.A0A164ZK45"/>
<organism evidence="2 3">
    <name type="scientific">Xylona heveae (strain CBS 132557 / TC161)</name>
    <dbReference type="NCBI Taxonomy" id="1328760"/>
    <lineage>
        <taxon>Eukaryota</taxon>
        <taxon>Fungi</taxon>
        <taxon>Dikarya</taxon>
        <taxon>Ascomycota</taxon>
        <taxon>Pezizomycotina</taxon>
        <taxon>Xylonomycetes</taxon>
        <taxon>Xylonales</taxon>
        <taxon>Xylonaceae</taxon>
        <taxon>Xylona</taxon>
    </lineage>
</organism>
<dbReference type="FunCoup" id="A0A164ZK45">
    <property type="interactions" value="626"/>
</dbReference>
<evidence type="ECO:0000313" key="2">
    <source>
        <dbReference type="EMBL" id="KZF19193.1"/>
    </source>
</evidence>
<dbReference type="OrthoDB" id="272500at2759"/>
<dbReference type="InParanoid" id="A0A164ZK45"/>
<dbReference type="Proteomes" id="UP000076632">
    <property type="component" value="Unassembled WGS sequence"/>
</dbReference>
<dbReference type="InterPro" id="IPR036412">
    <property type="entry name" value="HAD-like_sf"/>
</dbReference>
<dbReference type="EMBL" id="KV407467">
    <property type="protein sequence ID" value="KZF19193.1"/>
    <property type="molecule type" value="Genomic_DNA"/>
</dbReference>
<dbReference type="GO" id="GO:0019509">
    <property type="term" value="P:L-methionine salvage from methylthioadenosine"/>
    <property type="evidence" value="ECO:0007669"/>
    <property type="project" value="EnsemblFungi"/>
</dbReference>
<gene>
    <name evidence="2" type="ORF">L228DRAFT_48176</name>
</gene>
<dbReference type="GO" id="GO:0043874">
    <property type="term" value="F:acireductone synthase activity"/>
    <property type="evidence" value="ECO:0007669"/>
    <property type="project" value="TreeGrafter"/>
</dbReference>
<protein>
    <submittedName>
        <fullName evidence="2">2,3-diketo-5-methylthio-1-phosphopentane phosphatase</fullName>
    </submittedName>
</protein>
<keyword evidence="3" id="KW-1185">Reference proteome</keyword>
<dbReference type="PANTHER" id="PTHR20371">
    <property type="entry name" value="ENOLASE-PHOSPHATASE E1"/>
    <property type="match status" value="1"/>
</dbReference>
<name>A0A164ZK45_XYLHT</name>
<sequence length="280" mass="30268">MAGQKIKAVVLDIEGTVCPISFVKDVLFPYSLHALPSVLSTQWDSPSFAPFRDAFPAEARTSPAAFEAHVHDLTAKDVKIAYLKGLQGYLYQHGYATGALKTPFFRDVAPSIKRWKEDSRGLMVGIYSSGSISAQKLLFRYAALDTAASATTNAASSSASKGALTESKGAENEEENEAEEKKGTETEDLTPLLSAYYDTTTAGYKAESSSYTYISRDLDLAPEEILFLSDSVKEVVAARAAGLRAKVVVREGNPVLSDEEMEQAVENGEEIVTSLEDVDV</sequence>
<dbReference type="PANTHER" id="PTHR20371:SF1">
    <property type="entry name" value="ENOLASE-PHOSPHATASE E1"/>
    <property type="match status" value="1"/>
</dbReference>
<dbReference type="Gene3D" id="1.10.720.60">
    <property type="match status" value="1"/>
</dbReference>
<dbReference type="Gene3D" id="3.40.50.1000">
    <property type="entry name" value="HAD superfamily/HAD-like"/>
    <property type="match status" value="1"/>
</dbReference>
<dbReference type="AlphaFoldDB" id="A0A164ZK45"/>
<dbReference type="InterPro" id="IPR023214">
    <property type="entry name" value="HAD_sf"/>
</dbReference>
<accession>A0A164ZK45</accession>
<dbReference type="RefSeq" id="XP_018184748.1">
    <property type="nucleotide sequence ID" value="XM_018336628.1"/>
</dbReference>
<dbReference type="OMA" id="LQGMVWE"/>
<dbReference type="SUPFAM" id="SSF56784">
    <property type="entry name" value="HAD-like"/>
    <property type="match status" value="1"/>
</dbReference>
<reference evidence="2 3" key="1">
    <citation type="journal article" date="2016" name="Fungal Biol.">
        <title>The genome of Xylona heveae provides a window into fungal endophytism.</title>
        <authorList>
            <person name="Gazis R."/>
            <person name="Kuo A."/>
            <person name="Riley R."/>
            <person name="LaButti K."/>
            <person name="Lipzen A."/>
            <person name="Lin J."/>
            <person name="Amirebrahimi M."/>
            <person name="Hesse C.N."/>
            <person name="Spatafora J.W."/>
            <person name="Henrissat B."/>
            <person name="Hainaut M."/>
            <person name="Grigoriev I.V."/>
            <person name="Hibbett D.S."/>
        </authorList>
    </citation>
    <scope>NUCLEOTIDE SEQUENCE [LARGE SCALE GENOMIC DNA]</scope>
    <source>
        <strain evidence="2 3">TC161</strain>
    </source>
</reference>
<evidence type="ECO:0000313" key="3">
    <source>
        <dbReference type="Proteomes" id="UP000076632"/>
    </source>
</evidence>
<proteinExistence type="predicted"/>
<dbReference type="GeneID" id="28901765"/>